<sequence length="341" mass="38543">MQRIHIGPYFETMWGSSINLPFCTKYFCFLVFFVTVIDWCSSLFTKSDLGSSIFVLLPTSFIYRPWTLLTFPLREANPIVLAGTLLCVGANGKMFEPHWGRKEMAKFLALVNILSGLGFCFFFLFLFSFKKETGDLFQHVALGLGPTITAFSVCYKQAYPEYNVKIFGAFGFKLKQFPSILLAFLSILAFIFSIFQDYMVLCWFSAIISWVYLRFFKVQDLIRGDRSETFSFVSFFPTILRPPVKILSNTIFSFLVKLRLCQPIQSISTSDLESGNYHSRLPSSERQTSSVSLGDDAERRKALALKALDKRLKLAPPADVSASNSQAGNFVSPSSSHVPDI</sequence>
<accession>A0ACC2RQK3</accession>
<dbReference type="EMBL" id="QTSX02006697">
    <property type="protein sequence ID" value="KAJ9052331.1"/>
    <property type="molecule type" value="Genomic_DNA"/>
</dbReference>
<organism evidence="1 2">
    <name type="scientific">Entomophthora muscae</name>
    <dbReference type="NCBI Taxonomy" id="34485"/>
    <lineage>
        <taxon>Eukaryota</taxon>
        <taxon>Fungi</taxon>
        <taxon>Fungi incertae sedis</taxon>
        <taxon>Zoopagomycota</taxon>
        <taxon>Entomophthoromycotina</taxon>
        <taxon>Entomophthoromycetes</taxon>
        <taxon>Entomophthorales</taxon>
        <taxon>Entomophthoraceae</taxon>
        <taxon>Entomophthora</taxon>
    </lineage>
</organism>
<reference evidence="1" key="1">
    <citation type="submission" date="2022-04" db="EMBL/GenBank/DDBJ databases">
        <title>Genome of the entomopathogenic fungus Entomophthora muscae.</title>
        <authorList>
            <person name="Elya C."/>
            <person name="Lovett B.R."/>
            <person name="Lee E."/>
            <person name="Macias A.M."/>
            <person name="Hajek A.E."/>
            <person name="De Bivort B.L."/>
            <person name="Kasson M.T."/>
            <person name="De Fine Licht H.H."/>
            <person name="Stajich J.E."/>
        </authorList>
    </citation>
    <scope>NUCLEOTIDE SEQUENCE</scope>
    <source>
        <strain evidence="1">Berkeley</strain>
    </source>
</reference>
<evidence type="ECO:0000313" key="2">
    <source>
        <dbReference type="Proteomes" id="UP001165960"/>
    </source>
</evidence>
<dbReference type="Proteomes" id="UP001165960">
    <property type="component" value="Unassembled WGS sequence"/>
</dbReference>
<proteinExistence type="predicted"/>
<comment type="caution">
    <text evidence="1">The sequence shown here is derived from an EMBL/GenBank/DDBJ whole genome shotgun (WGS) entry which is preliminary data.</text>
</comment>
<keyword evidence="2" id="KW-1185">Reference proteome</keyword>
<name>A0ACC2RQK3_9FUNG</name>
<evidence type="ECO:0000313" key="1">
    <source>
        <dbReference type="EMBL" id="KAJ9052331.1"/>
    </source>
</evidence>
<protein>
    <submittedName>
        <fullName evidence="1">Uncharacterized protein</fullName>
    </submittedName>
</protein>
<gene>
    <name evidence="1" type="ORF">DSO57_1035251</name>
</gene>